<dbReference type="Pfam" id="PF13091">
    <property type="entry name" value="PLDc_2"/>
    <property type="match status" value="1"/>
</dbReference>
<dbReference type="PROSITE" id="PS51192">
    <property type="entry name" value="HELICASE_ATP_BIND_1"/>
    <property type="match status" value="1"/>
</dbReference>
<evidence type="ECO:0000313" key="4">
    <source>
        <dbReference type="Proteomes" id="UP000664218"/>
    </source>
</evidence>
<gene>
    <name evidence="3" type="ORF">J3A84_06810</name>
</gene>
<dbReference type="InterPro" id="IPR025202">
    <property type="entry name" value="PLD-like_dom"/>
</dbReference>
<keyword evidence="3" id="KW-0067">ATP-binding</keyword>
<evidence type="ECO:0000259" key="2">
    <source>
        <dbReference type="PROSITE" id="PS51194"/>
    </source>
</evidence>
<name>A0A939H5R4_9CLOT</name>
<dbReference type="SMART" id="SM00487">
    <property type="entry name" value="DEXDc"/>
    <property type="match status" value="1"/>
</dbReference>
<dbReference type="Pfam" id="PF00271">
    <property type="entry name" value="Helicase_C"/>
    <property type="match status" value="1"/>
</dbReference>
<dbReference type="InterPro" id="IPR014001">
    <property type="entry name" value="Helicase_ATP-bd"/>
</dbReference>
<dbReference type="InterPro" id="IPR006935">
    <property type="entry name" value="Helicase/UvrB_N"/>
</dbReference>
<keyword evidence="3" id="KW-0378">Hydrolase</keyword>
<accession>A0A939H5R4</accession>
<dbReference type="InterPro" id="IPR027417">
    <property type="entry name" value="P-loop_NTPase"/>
</dbReference>
<dbReference type="SUPFAM" id="SSF56024">
    <property type="entry name" value="Phospholipase D/nuclease"/>
    <property type="match status" value="1"/>
</dbReference>
<dbReference type="CDD" id="cd18799">
    <property type="entry name" value="SF2_C_EcoAI-like"/>
    <property type="match status" value="1"/>
</dbReference>
<dbReference type="GO" id="GO:0016787">
    <property type="term" value="F:hydrolase activity"/>
    <property type="evidence" value="ECO:0007669"/>
    <property type="project" value="InterPro"/>
</dbReference>
<dbReference type="PANTHER" id="PTHR47396">
    <property type="entry name" value="TYPE I RESTRICTION ENZYME ECOKI R PROTEIN"/>
    <property type="match status" value="1"/>
</dbReference>
<dbReference type="InterPro" id="IPR050742">
    <property type="entry name" value="Helicase_Restrict-Modif_Enz"/>
</dbReference>
<keyword evidence="3" id="KW-0347">Helicase</keyword>
<dbReference type="Gene3D" id="3.30.870.10">
    <property type="entry name" value="Endonuclease Chain A"/>
    <property type="match status" value="1"/>
</dbReference>
<sequence>MKSRVYTGRNEDLIESLNEDMRCADTIKIIVSFIMESGVKLIEESIATALNRGARIEILTGTYLGITEPSALYRLKNLLQDRGEIRIYTGKNSFHPKGYFIREEKGRRVYVGSSNISRMGLVLGLEWNYIIDEKYDEESVERFESSFDALFEKESYEMDMDFLRRYSASWKKTAYIREAESDEKGDAEEITRIEPRGIQSEALYELDLARKEGVERGLVAAATGSGKTYIGAFDAKQFGASKVLFIAHREEILKQAMESFRNVHPDRSMALFNGQWKDPDADFIFASVQTLSREEYLKSPYFQPDQFDYMIVDEFHHAAADSYRKVLDYFSPRFLLGLTATPYRMDNQDILALCENNMIYELNLSSAINRDVLCPYRYLGVYDLVDYSQVKSVNGKYVMDDLEKAYRLHERSEEVYNKYKDYGGAHTIGFCASIGHAEEMAAFFRRKGVVAEAMHSSMEIGQSDREIIVEKFREKKIRVLFTVDIFNEGVDIPEIDTVMFLRPTESYVVFLQQLGRGLRKHEDKKRLTVIDFIGNYKRAHYKPLLLAGKNPMLSEKRGVHPEDLGYPVGCQVTFDLRVIDLFKEMQKRDPLAVRLRDEFYRLKADLGRRPTRTDLFTGSDMDHKEFMRDGYLKYLYSIGELNEVEESWIGTEVEGFLRKMEKTSMSRSYKIPVLLALTENDGTVSYEELGDYFMRFYTSNPRRAMDLEMNRGNENWRTWTQKDYLKKALEMPVRFLTKKLLIHDREIQCLLFNDRIQESLSEDLASHMYDILEMLEERYFARSFIKG</sequence>
<dbReference type="InterPro" id="IPR001650">
    <property type="entry name" value="Helicase_C-like"/>
</dbReference>
<reference evidence="3" key="1">
    <citation type="submission" date="2021-03" db="EMBL/GenBank/DDBJ databases">
        <title>Proteiniclasticum marinus sp. nov., isolated from tidal flat sediment.</title>
        <authorList>
            <person name="Namirimu T."/>
            <person name="Yang J.-A."/>
            <person name="Yang S.-H."/>
            <person name="Kim Y.-J."/>
            <person name="Kwon K.K."/>
        </authorList>
    </citation>
    <scope>NUCLEOTIDE SEQUENCE</scope>
    <source>
        <strain evidence="3">SCR006</strain>
    </source>
</reference>
<proteinExistence type="predicted"/>
<keyword evidence="4" id="KW-1185">Reference proteome</keyword>
<protein>
    <submittedName>
        <fullName evidence="3">DEAD/DEAH box helicase family protein</fullName>
    </submittedName>
</protein>
<evidence type="ECO:0000259" key="1">
    <source>
        <dbReference type="PROSITE" id="PS51192"/>
    </source>
</evidence>
<comment type="caution">
    <text evidence="3">The sequence shown here is derived from an EMBL/GenBank/DDBJ whole genome shotgun (WGS) entry which is preliminary data.</text>
</comment>
<dbReference type="RefSeq" id="WP_207599253.1">
    <property type="nucleotide sequence ID" value="NZ_JAFNJU010000004.1"/>
</dbReference>
<dbReference type="PROSITE" id="PS51194">
    <property type="entry name" value="HELICASE_CTER"/>
    <property type="match status" value="1"/>
</dbReference>
<dbReference type="GO" id="GO:0005524">
    <property type="term" value="F:ATP binding"/>
    <property type="evidence" value="ECO:0007669"/>
    <property type="project" value="InterPro"/>
</dbReference>
<organism evidence="3 4">
    <name type="scientific">Proteiniclasticum aestuarii</name>
    <dbReference type="NCBI Taxonomy" id="2817862"/>
    <lineage>
        <taxon>Bacteria</taxon>
        <taxon>Bacillati</taxon>
        <taxon>Bacillota</taxon>
        <taxon>Clostridia</taxon>
        <taxon>Eubacteriales</taxon>
        <taxon>Clostridiaceae</taxon>
        <taxon>Proteiniclasticum</taxon>
    </lineage>
</organism>
<evidence type="ECO:0000313" key="3">
    <source>
        <dbReference type="EMBL" id="MBO1264737.1"/>
    </source>
</evidence>
<dbReference type="GO" id="GO:0004386">
    <property type="term" value="F:helicase activity"/>
    <property type="evidence" value="ECO:0007669"/>
    <property type="project" value="UniProtKB-KW"/>
</dbReference>
<keyword evidence="3" id="KW-0547">Nucleotide-binding</keyword>
<dbReference type="SUPFAM" id="SSF52540">
    <property type="entry name" value="P-loop containing nucleoside triphosphate hydrolases"/>
    <property type="match status" value="1"/>
</dbReference>
<dbReference type="Gene3D" id="3.40.50.300">
    <property type="entry name" value="P-loop containing nucleotide triphosphate hydrolases"/>
    <property type="match status" value="2"/>
</dbReference>
<dbReference type="GO" id="GO:0005829">
    <property type="term" value="C:cytosol"/>
    <property type="evidence" value="ECO:0007669"/>
    <property type="project" value="TreeGrafter"/>
</dbReference>
<dbReference type="GO" id="GO:0003677">
    <property type="term" value="F:DNA binding"/>
    <property type="evidence" value="ECO:0007669"/>
    <property type="project" value="InterPro"/>
</dbReference>
<dbReference type="EMBL" id="JAFNJU010000004">
    <property type="protein sequence ID" value="MBO1264737.1"/>
    <property type="molecule type" value="Genomic_DNA"/>
</dbReference>
<dbReference type="CDD" id="cd18032">
    <property type="entry name" value="DEXHc_RE_I_III_res"/>
    <property type="match status" value="1"/>
</dbReference>
<dbReference type="Pfam" id="PF04851">
    <property type="entry name" value="ResIII"/>
    <property type="match status" value="1"/>
</dbReference>
<feature type="domain" description="Helicase C-terminal" evidence="2">
    <location>
        <begin position="411"/>
        <end position="565"/>
    </location>
</feature>
<feature type="domain" description="Helicase ATP-binding" evidence="1">
    <location>
        <begin position="208"/>
        <end position="360"/>
    </location>
</feature>
<dbReference type="AlphaFoldDB" id="A0A939H5R4"/>
<dbReference type="Proteomes" id="UP000664218">
    <property type="component" value="Unassembled WGS sequence"/>
</dbReference>
<dbReference type="SMART" id="SM00490">
    <property type="entry name" value="HELICc"/>
    <property type="match status" value="1"/>
</dbReference>
<dbReference type="PANTHER" id="PTHR47396:SF1">
    <property type="entry name" value="ATP-DEPENDENT HELICASE IRC3-RELATED"/>
    <property type="match status" value="1"/>
</dbReference>